<keyword evidence="1" id="KW-0812">Transmembrane</keyword>
<keyword evidence="3" id="KW-1185">Reference proteome</keyword>
<keyword evidence="1" id="KW-1133">Transmembrane helix</keyword>
<feature type="transmembrane region" description="Helical" evidence="1">
    <location>
        <begin position="38"/>
        <end position="55"/>
    </location>
</feature>
<evidence type="ECO:0000256" key="1">
    <source>
        <dbReference type="SAM" id="Phobius"/>
    </source>
</evidence>
<organism evidence="2 3">
    <name type="scientific">Levilactobacillus tangyuanensis</name>
    <dbReference type="NCBI Taxonomy" id="2486021"/>
    <lineage>
        <taxon>Bacteria</taxon>
        <taxon>Bacillati</taxon>
        <taxon>Bacillota</taxon>
        <taxon>Bacilli</taxon>
        <taxon>Lactobacillales</taxon>
        <taxon>Lactobacillaceae</taxon>
        <taxon>Levilactobacillus</taxon>
    </lineage>
</organism>
<sequence>MSKITQHLVGWLVGGIVAAWVAWFGVTDSLYRIIPNEPVILTLGVVVTMISLVGISRTAKRCSTGWLVPATLVAFFVAAGLLIDLTLLGFGLTIPGFY</sequence>
<protein>
    <recommendedName>
        <fullName evidence="4">Tripartite tricarboxylate transporter TctB family protein</fullName>
    </recommendedName>
</protein>
<comment type="caution">
    <text evidence="2">The sequence shown here is derived from an EMBL/GenBank/DDBJ whole genome shotgun (WGS) entry which is preliminary data.</text>
</comment>
<evidence type="ECO:0000313" key="3">
    <source>
        <dbReference type="Proteomes" id="UP001596191"/>
    </source>
</evidence>
<name>A0ABW1TKY1_9LACO</name>
<proteinExistence type="predicted"/>
<evidence type="ECO:0000313" key="2">
    <source>
        <dbReference type="EMBL" id="MFC6274488.1"/>
    </source>
</evidence>
<gene>
    <name evidence="2" type="ORF">ACFQET_03050</name>
</gene>
<evidence type="ECO:0008006" key="4">
    <source>
        <dbReference type="Google" id="ProtNLM"/>
    </source>
</evidence>
<reference evidence="3" key="1">
    <citation type="journal article" date="2019" name="Int. J. Syst. Evol. Microbiol.">
        <title>The Global Catalogue of Microorganisms (GCM) 10K type strain sequencing project: providing services to taxonomists for standard genome sequencing and annotation.</title>
        <authorList>
            <consortium name="The Broad Institute Genomics Platform"/>
            <consortium name="The Broad Institute Genome Sequencing Center for Infectious Disease"/>
            <person name="Wu L."/>
            <person name="Ma J."/>
        </authorList>
    </citation>
    <scope>NUCLEOTIDE SEQUENCE [LARGE SCALE GENOMIC DNA]</scope>
    <source>
        <strain evidence="3">CCM 8907</strain>
    </source>
</reference>
<feature type="transmembrane region" description="Helical" evidence="1">
    <location>
        <begin position="7"/>
        <end position="26"/>
    </location>
</feature>
<accession>A0ABW1TKY1</accession>
<feature type="transmembrane region" description="Helical" evidence="1">
    <location>
        <begin position="67"/>
        <end position="92"/>
    </location>
</feature>
<keyword evidence="1" id="KW-0472">Membrane</keyword>
<dbReference type="EMBL" id="JBHSSJ010000002">
    <property type="protein sequence ID" value="MFC6274488.1"/>
    <property type="molecule type" value="Genomic_DNA"/>
</dbReference>
<dbReference type="RefSeq" id="WP_125639529.1">
    <property type="nucleotide sequence ID" value="NZ_JBHSSJ010000002.1"/>
</dbReference>
<dbReference type="Proteomes" id="UP001596191">
    <property type="component" value="Unassembled WGS sequence"/>
</dbReference>